<comment type="caution">
    <text evidence="1">The sequence shown here is derived from an EMBL/GenBank/DDBJ whole genome shotgun (WGS) entry which is preliminary data.</text>
</comment>
<keyword evidence="2" id="KW-1185">Reference proteome</keyword>
<name>A0ABD1BTS8_CARAN</name>
<gene>
    <name evidence="1" type="ORF">V5N11_003312</name>
</gene>
<dbReference type="InterPro" id="IPR039421">
    <property type="entry name" value="Type_1_exporter"/>
</dbReference>
<dbReference type="Proteomes" id="UP001558713">
    <property type="component" value="Unassembled WGS sequence"/>
</dbReference>
<dbReference type="AlphaFoldDB" id="A0ABD1BTS8"/>
<reference evidence="1 2" key="1">
    <citation type="submission" date="2024-04" db="EMBL/GenBank/DDBJ databases">
        <title>Genome assembly C_amara_ONT_v2.</title>
        <authorList>
            <person name="Yant L."/>
            <person name="Moore C."/>
            <person name="Slenker M."/>
        </authorList>
    </citation>
    <scope>NUCLEOTIDE SEQUENCE [LARGE SCALE GENOMIC DNA]</scope>
    <source>
        <tissue evidence="1">Leaf</tissue>
    </source>
</reference>
<dbReference type="InterPro" id="IPR027417">
    <property type="entry name" value="P-loop_NTPase"/>
</dbReference>
<organism evidence="1 2">
    <name type="scientific">Cardamine amara subsp. amara</name>
    <dbReference type="NCBI Taxonomy" id="228776"/>
    <lineage>
        <taxon>Eukaryota</taxon>
        <taxon>Viridiplantae</taxon>
        <taxon>Streptophyta</taxon>
        <taxon>Embryophyta</taxon>
        <taxon>Tracheophyta</taxon>
        <taxon>Spermatophyta</taxon>
        <taxon>Magnoliopsida</taxon>
        <taxon>eudicotyledons</taxon>
        <taxon>Gunneridae</taxon>
        <taxon>Pentapetalae</taxon>
        <taxon>rosids</taxon>
        <taxon>malvids</taxon>
        <taxon>Brassicales</taxon>
        <taxon>Brassicaceae</taxon>
        <taxon>Cardamineae</taxon>
        <taxon>Cardamine</taxon>
    </lineage>
</organism>
<dbReference type="PANTHER" id="PTHR24222">
    <property type="entry name" value="ABC TRANSPORTER B FAMILY"/>
    <property type="match status" value="1"/>
</dbReference>
<sequence>MKRLVYWMLNLRWWFKIRFERVMVNRTKVVVTHRFSTIKNADVIAVVKNGVIVEKGRHERLMKISGGAYASLVTLHMSSN</sequence>
<evidence type="ECO:0000313" key="2">
    <source>
        <dbReference type="Proteomes" id="UP001558713"/>
    </source>
</evidence>
<dbReference type="SUPFAM" id="SSF52540">
    <property type="entry name" value="P-loop containing nucleoside triphosphate hydrolases"/>
    <property type="match status" value="1"/>
</dbReference>
<dbReference type="PANTHER" id="PTHR24222:SF50">
    <property type="entry name" value="ABC TRANSPORTER B FAMILY MEMBER 9-LIKE ISOFORM X2"/>
    <property type="match status" value="1"/>
</dbReference>
<evidence type="ECO:0000313" key="1">
    <source>
        <dbReference type="EMBL" id="KAL1220605.1"/>
    </source>
</evidence>
<protein>
    <submittedName>
        <fullName evidence="1">ABC transporter B family member 9</fullName>
    </submittedName>
</protein>
<dbReference type="Gene3D" id="3.40.50.300">
    <property type="entry name" value="P-loop containing nucleotide triphosphate hydrolases"/>
    <property type="match status" value="1"/>
</dbReference>
<dbReference type="EMBL" id="JBANAX010000150">
    <property type="protein sequence ID" value="KAL1220605.1"/>
    <property type="molecule type" value="Genomic_DNA"/>
</dbReference>
<accession>A0ABD1BTS8</accession>
<proteinExistence type="predicted"/>